<dbReference type="SUPFAM" id="SSF51182">
    <property type="entry name" value="RmlC-like cupins"/>
    <property type="match status" value="1"/>
</dbReference>
<sequence>MRDFLIDPLRLDSTAEPVILATRRQQGEMRRTDRHGHARGQLLGTMQGLIALGTDDGRWLIPPINAIWLPPHVEHEFVSHGAFHGWSVYVAEAACLALPDRPRVIRLSGLLNEAVARAANWPGGSLTPAQERIAGVILDEIAATPEEAFELPMPTDPRLQKIARSLADDPATRQHMADWAAFAGIAPRTLSRRFVLETGLTFSAWRQRALLLRSLEMLAAGNSVTTIAFDLGYETVSAFIELFRGHFGTTPARYFKRGHT</sequence>
<dbReference type="InterPro" id="IPR009057">
    <property type="entry name" value="Homeodomain-like_sf"/>
</dbReference>
<comment type="caution">
    <text evidence="6">The sequence shown here is derived from an EMBL/GenBank/DDBJ whole genome shotgun (WGS) entry which is preliminary data.</text>
</comment>
<dbReference type="Pfam" id="PF02311">
    <property type="entry name" value="AraC_binding"/>
    <property type="match status" value="1"/>
</dbReference>
<evidence type="ECO:0000256" key="4">
    <source>
        <dbReference type="ARBA" id="ARBA00023163"/>
    </source>
</evidence>
<dbReference type="SUPFAM" id="SSF46689">
    <property type="entry name" value="Homeodomain-like"/>
    <property type="match status" value="1"/>
</dbReference>
<name>A0A6L9U9L7_9HYPH</name>
<dbReference type="GO" id="GO:0043565">
    <property type="term" value="F:sequence-specific DNA binding"/>
    <property type="evidence" value="ECO:0007669"/>
    <property type="project" value="InterPro"/>
</dbReference>
<dbReference type="FunFam" id="1.10.10.60:FF:000132">
    <property type="entry name" value="AraC family transcriptional regulator"/>
    <property type="match status" value="1"/>
</dbReference>
<dbReference type="EMBL" id="WUEY01000011">
    <property type="protein sequence ID" value="NEI72244.1"/>
    <property type="molecule type" value="Genomic_DNA"/>
</dbReference>
<dbReference type="Gene3D" id="1.10.10.60">
    <property type="entry name" value="Homeodomain-like"/>
    <property type="match status" value="1"/>
</dbReference>
<feature type="domain" description="HTH araC/xylS-type" evidence="5">
    <location>
        <begin position="160"/>
        <end position="257"/>
    </location>
</feature>
<protein>
    <submittedName>
        <fullName evidence="6">Helix-turn-helix domain-containing protein</fullName>
    </submittedName>
</protein>
<keyword evidence="4" id="KW-0804">Transcription</keyword>
<dbReference type="Pfam" id="PF12833">
    <property type="entry name" value="HTH_18"/>
    <property type="match status" value="1"/>
</dbReference>
<dbReference type="CDD" id="cd06124">
    <property type="entry name" value="cupin_NimR-like_N"/>
    <property type="match status" value="1"/>
</dbReference>
<evidence type="ECO:0000256" key="2">
    <source>
        <dbReference type="ARBA" id="ARBA00023015"/>
    </source>
</evidence>
<dbReference type="InterPro" id="IPR018060">
    <property type="entry name" value="HTH_AraC"/>
</dbReference>
<evidence type="ECO:0000256" key="1">
    <source>
        <dbReference type="ARBA" id="ARBA00022491"/>
    </source>
</evidence>
<dbReference type="PANTHER" id="PTHR11019:SF159">
    <property type="entry name" value="TRANSCRIPTIONAL REGULATOR-RELATED"/>
    <property type="match status" value="1"/>
</dbReference>
<proteinExistence type="predicted"/>
<dbReference type="InterPro" id="IPR003313">
    <property type="entry name" value="AraC-bd"/>
</dbReference>
<dbReference type="AlphaFoldDB" id="A0A6L9U9L7"/>
<evidence type="ECO:0000256" key="3">
    <source>
        <dbReference type="ARBA" id="ARBA00023125"/>
    </source>
</evidence>
<dbReference type="RefSeq" id="WP_163989369.1">
    <property type="nucleotide sequence ID" value="NZ_WUEY01000011.1"/>
</dbReference>
<keyword evidence="3" id="KW-0238">DNA-binding</keyword>
<dbReference type="PANTHER" id="PTHR11019">
    <property type="entry name" value="HTH-TYPE TRANSCRIPTIONAL REGULATOR NIMR"/>
    <property type="match status" value="1"/>
</dbReference>
<dbReference type="GO" id="GO:0003700">
    <property type="term" value="F:DNA-binding transcription factor activity"/>
    <property type="evidence" value="ECO:0007669"/>
    <property type="project" value="InterPro"/>
</dbReference>
<evidence type="ECO:0000259" key="5">
    <source>
        <dbReference type="PROSITE" id="PS01124"/>
    </source>
</evidence>
<keyword evidence="1" id="KW-0678">Repressor</keyword>
<dbReference type="InterPro" id="IPR011051">
    <property type="entry name" value="RmlC_Cupin_sf"/>
</dbReference>
<organism evidence="6 7">
    <name type="scientific">Rhizobium lusitanum</name>
    <dbReference type="NCBI Taxonomy" id="293958"/>
    <lineage>
        <taxon>Bacteria</taxon>
        <taxon>Pseudomonadati</taxon>
        <taxon>Pseudomonadota</taxon>
        <taxon>Alphaproteobacteria</taxon>
        <taxon>Hyphomicrobiales</taxon>
        <taxon>Rhizobiaceae</taxon>
        <taxon>Rhizobium/Agrobacterium group</taxon>
        <taxon>Rhizobium</taxon>
    </lineage>
</organism>
<keyword evidence="2" id="KW-0805">Transcription regulation</keyword>
<dbReference type="SMART" id="SM00342">
    <property type="entry name" value="HTH_ARAC"/>
    <property type="match status" value="1"/>
</dbReference>
<dbReference type="PROSITE" id="PS01124">
    <property type="entry name" value="HTH_ARAC_FAMILY_2"/>
    <property type="match status" value="1"/>
</dbReference>
<reference evidence="6 7" key="1">
    <citation type="submission" date="2019-12" db="EMBL/GenBank/DDBJ databases">
        <title>Rhizobium genotypes associated with high levels of biological nitrogen fixation by grain legumes in a temperate-maritime cropping system.</title>
        <authorList>
            <person name="Maluk M."/>
            <person name="Francesc Ferrando Molina F."/>
            <person name="Lopez Del Egido L."/>
            <person name="Lafos M."/>
            <person name="Langarica-Fuentes A."/>
            <person name="Gebre Yohannes G."/>
            <person name="Young M.W."/>
            <person name="Martin P."/>
            <person name="Gantlett R."/>
            <person name="Kenicer G."/>
            <person name="Hawes C."/>
            <person name="Begg G.S."/>
            <person name="Quilliam R.S."/>
            <person name="Squire G.R."/>
            <person name="Poole P.S."/>
            <person name="Young P.W."/>
            <person name="Iannetta P.M."/>
            <person name="James E.K."/>
        </authorList>
    </citation>
    <scope>NUCLEOTIDE SEQUENCE [LARGE SCALE GENOMIC DNA]</scope>
    <source>
        <strain evidence="6 7">JHI1118</strain>
    </source>
</reference>
<dbReference type="Proteomes" id="UP000483035">
    <property type="component" value="Unassembled WGS sequence"/>
</dbReference>
<accession>A0A6L9U9L7</accession>
<gene>
    <name evidence="6" type="ORF">GR212_21910</name>
</gene>
<evidence type="ECO:0000313" key="7">
    <source>
        <dbReference type="Proteomes" id="UP000483035"/>
    </source>
</evidence>
<evidence type="ECO:0000313" key="6">
    <source>
        <dbReference type="EMBL" id="NEI72244.1"/>
    </source>
</evidence>